<evidence type="ECO:0000256" key="5">
    <source>
        <dbReference type="ARBA" id="ARBA00023235"/>
    </source>
</evidence>
<gene>
    <name evidence="6 10" type="primary">groL</name>
    <name evidence="6" type="synonym">groEL</name>
    <name evidence="10" type="ORF">KC669_02770</name>
</gene>
<accession>A0A955LB00</accession>
<dbReference type="NCBIfam" id="NF009487">
    <property type="entry name" value="PRK12849.1"/>
    <property type="match status" value="1"/>
</dbReference>
<feature type="binding site" evidence="6">
    <location>
        <begin position="86"/>
        <end position="90"/>
    </location>
    <ligand>
        <name>ATP</name>
        <dbReference type="ChEBI" id="CHEBI:30616"/>
    </ligand>
</feature>
<comment type="similarity">
    <text evidence="1 6 7">Belongs to the chaperonin (HSP60) family.</text>
</comment>
<dbReference type="AlphaFoldDB" id="A0A955LB00"/>
<comment type="function">
    <text evidence="6 8">Together with its co-chaperonin GroES, plays an essential role in assisting protein folding. The GroEL-GroES system forms a nano-cage that allows encapsulation of the non-native substrate proteins and provides a physical environment optimized to promote and accelerate protein folding.</text>
</comment>
<dbReference type="SUPFAM" id="SSF54849">
    <property type="entry name" value="GroEL-intermediate domain like"/>
    <property type="match status" value="1"/>
</dbReference>
<comment type="caution">
    <text evidence="10">The sequence shown here is derived from an EMBL/GenBank/DDBJ whole genome shotgun (WGS) entry which is preliminary data.</text>
</comment>
<dbReference type="InterPro" id="IPR002423">
    <property type="entry name" value="Cpn60/GroEL/TCP-1"/>
</dbReference>
<evidence type="ECO:0000256" key="8">
    <source>
        <dbReference type="RuleBase" id="RU000419"/>
    </source>
</evidence>
<feature type="binding site" evidence="6">
    <location>
        <begin position="29"/>
        <end position="32"/>
    </location>
    <ligand>
        <name>ATP</name>
        <dbReference type="ChEBI" id="CHEBI:30616"/>
    </ligand>
</feature>
<dbReference type="NCBIfam" id="NF000592">
    <property type="entry name" value="PRK00013.1"/>
    <property type="match status" value="1"/>
</dbReference>
<comment type="subunit">
    <text evidence="6 8">Forms a cylinder of 14 subunits composed of two heptameric rings stacked back-to-back. Interacts with the co-chaperonin GroES.</text>
</comment>
<dbReference type="GO" id="GO:0016853">
    <property type="term" value="F:isomerase activity"/>
    <property type="evidence" value="ECO:0007669"/>
    <property type="project" value="UniProtKB-KW"/>
</dbReference>
<dbReference type="InterPro" id="IPR027409">
    <property type="entry name" value="GroEL-like_apical_dom_sf"/>
</dbReference>
<dbReference type="SUPFAM" id="SSF48592">
    <property type="entry name" value="GroEL equatorial domain-like"/>
    <property type="match status" value="1"/>
</dbReference>
<keyword evidence="6" id="KW-0963">Cytoplasm</keyword>
<dbReference type="InterPro" id="IPR027413">
    <property type="entry name" value="GROEL-like_equatorial_sf"/>
</dbReference>
<evidence type="ECO:0000256" key="1">
    <source>
        <dbReference type="ARBA" id="ARBA00006607"/>
    </source>
</evidence>
<feature type="binding site" evidence="6">
    <location>
        <position position="415"/>
    </location>
    <ligand>
        <name>ATP</name>
        <dbReference type="ChEBI" id="CHEBI:30616"/>
    </ligand>
</feature>
<dbReference type="Proteomes" id="UP000714915">
    <property type="component" value="Unassembled WGS sequence"/>
</dbReference>
<reference evidence="10" key="2">
    <citation type="journal article" date="2021" name="Microbiome">
        <title>Successional dynamics and alternative stable states in a saline activated sludge microbial community over 9 years.</title>
        <authorList>
            <person name="Wang Y."/>
            <person name="Ye J."/>
            <person name="Ju F."/>
            <person name="Liu L."/>
            <person name="Boyd J.A."/>
            <person name="Deng Y."/>
            <person name="Parks D.H."/>
            <person name="Jiang X."/>
            <person name="Yin X."/>
            <person name="Woodcroft B.J."/>
            <person name="Tyson G.W."/>
            <person name="Hugenholtz P."/>
            <person name="Polz M.F."/>
            <person name="Zhang T."/>
        </authorList>
    </citation>
    <scope>NUCLEOTIDE SEQUENCE</scope>
    <source>
        <strain evidence="10">HKST-UBA09</strain>
    </source>
</reference>
<keyword evidence="5 6" id="KW-0413">Isomerase</keyword>
<dbReference type="NCBIfam" id="NF009488">
    <property type="entry name" value="PRK12850.1"/>
    <property type="match status" value="1"/>
</dbReference>
<feature type="binding site" evidence="6">
    <location>
        <position position="492"/>
    </location>
    <ligand>
        <name>ATP</name>
        <dbReference type="ChEBI" id="CHEBI:30616"/>
    </ligand>
</feature>
<dbReference type="CDD" id="cd03344">
    <property type="entry name" value="GroEL"/>
    <property type="match status" value="1"/>
</dbReference>
<dbReference type="InterPro" id="IPR018370">
    <property type="entry name" value="Chaperonin_Cpn60_CS"/>
</dbReference>
<keyword evidence="2 6" id="KW-0547">Nucleotide-binding</keyword>
<sequence length="542" mass="57676">MAKQVTYNEEARKKMKAGVDKLANAVKVTLGPKGRNVALEKSYGVPHITKDGVSIAKEIELEDKLENLGAKIVVEAASKAADVAGDGTTTAVVLTQAIITEGFKNVTAGANPMAIRRGIEKGVEAVVKHLLDSAKQVKGKEDYKRVATISANGDEEIGEILASIIDKVGSQGVVTVEDGQTFGLVEKFVEGMQFDKGYISPYFAAGSEDQTVEVEKPVILITDKKLSAAKELFEALERVVTAGARDIVIIAEDVDGDALANLIINKLKGHLNVVAVKAPAFGDRRKAMLQDIAVLTGGTLITDDLGKKIEDAMPEDFGKADKVKVTKDETVIINGQGDSKMIKARIAEIQTEIANTTSDYDKEKLQERLAKLTGGVAVLEVGAASEVEQKEKKDRIDDALQATRAAIEEGVVPGGGIALLNAISALEKVKVDSDEEEVGIKILKNALEAPFRQIMENAGREAATYIKDMKGGMGFDARKDKVVDMIKEGISDPVKVTRSALQNAASVAMLLLTTEAVVTDIPTEKDDMPTMPGGGMGGMGMM</sequence>
<comment type="subcellular location">
    <subcellularLocation>
        <location evidence="6">Cytoplasm</location>
    </subcellularLocation>
</comment>
<dbReference type="EC" id="5.6.1.7" evidence="6"/>
<evidence type="ECO:0000256" key="4">
    <source>
        <dbReference type="ARBA" id="ARBA00023186"/>
    </source>
</evidence>
<dbReference type="HAMAP" id="MF_00600">
    <property type="entry name" value="CH60"/>
    <property type="match status" value="1"/>
</dbReference>
<evidence type="ECO:0000256" key="2">
    <source>
        <dbReference type="ARBA" id="ARBA00022741"/>
    </source>
</evidence>
<dbReference type="Gene3D" id="3.50.7.10">
    <property type="entry name" value="GroEL"/>
    <property type="match status" value="1"/>
</dbReference>
<dbReference type="GO" id="GO:0051082">
    <property type="term" value="F:unfolded protein binding"/>
    <property type="evidence" value="ECO:0007669"/>
    <property type="project" value="UniProtKB-UniRule"/>
</dbReference>
<dbReference type="InterPro" id="IPR001844">
    <property type="entry name" value="Cpn60/GroEL"/>
</dbReference>
<dbReference type="EMBL" id="JAGQLF010000027">
    <property type="protein sequence ID" value="MCA9386932.1"/>
    <property type="molecule type" value="Genomic_DNA"/>
</dbReference>
<comment type="caution">
    <text evidence="6">Lacks conserved residue(s) required for the propagation of feature annotation.</text>
</comment>
<dbReference type="Gene3D" id="3.30.260.10">
    <property type="entry name" value="TCP-1-like chaperonin intermediate domain"/>
    <property type="match status" value="1"/>
</dbReference>
<dbReference type="NCBIfam" id="NF009489">
    <property type="entry name" value="PRK12851.1"/>
    <property type="match status" value="1"/>
</dbReference>
<reference evidence="10" key="1">
    <citation type="submission" date="2020-04" db="EMBL/GenBank/DDBJ databases">
        <authorList>
            <person name="Zhang T."/>
        </authorList>
    </citation>
    <scope>NUCLEOTIDE SEQUENCE</scope>
    <source>
        <strain evidence="10">HKST-UBA09</strain>
    </source>
</reference>
<dbReference type="Pfam" id="PF00118">
    <property type="entry name" value="Cpn60_TCP1"/>
    <property type="match status" value="1"/>
</dbReference>
<evidence type="ECO:0000256" key="6">
    <source>
        <dbReference type="HAMAP-Rule" id="MF_00600"/>
    </source>
</evidence>
<keyword evidence="4 6" id="KW-0143">Chaperone</keyword>
<name>A0A955LB00_9BACT</name>
<dbReference type="GO" id="GO:0042026">
    <property type="term" value="P:protein refolding"/>
    <property type="evidence" value="ECO:0007669"/>
    <property type="project" value="UniProtKB-UniRule"/>
</dbReference>
<dbReference type="Gene3D" id="1.10.560.10">
    <property type="entry name" value="GroEL-like equatorial domain"/>
    <property type="match status" value="1"/>
</dbReference>
<feature type="region of interest" description="Disordered" evidence="9">
    <location>
        <begin position="523"/>
        <end position="542"/>
    </location>
</feature>
<evidence type="ECO:0000256" key="3">
    <source>
        <dbReference type="ARBA" id="ARBA00022840"/>
    </source>
</evidence>
<evidence type="ECO:0000313" key="11">
    <source>
        <dbReference type="Proteomes" id="UP000714915"/>
    </source>
</evidence>
<organism evidence="10 11">
    <name type="scientific">Candidatus Dojkabacteria bacterium</name>
    <dbReference type="NCBI Taxonomy" id="2099670"/>
    <lineage>
        <taxon>Bacteria</taxon>
        <taxon>Candidatus Dojkabacteria</taxon>
    </lineage>
</organism>
<dbReference type="GO" id="GO:0005737">
    <property type="term" value="C:cytoplasm"/>
    <property type="evidence" value="ECO:0007669"/>
    <property type="project" value="UniProtKB-SubCell"/>
</dbReference>
<dbReference type="PRINTS" id="PR00298">
    <property type="entry name" value="CHAPERONIN60"/>
</dbReference>
<evidence type="ECO:0000256" key="7">
    <source>
        <dbReference type="RuleBase" id="RU000418"/>
    </source>
</evidence>
<feature type="compositionally biased region" description="Gly residues" evidence="9">
    <location>
        <begin position="532"/>
        <end position="542"/>
    </location>
</feature>
<dbReference type="NCBIfam" id="TIGR02348">
    <property type="entry name" value="GroEL"/>
    <property type="match status" value="1"/>
</dbReference>
<keyword evidence="3 6" id="KW-0067">ATP-binding</keyword>
<evidence type="ECO:0000313" key="10">
    <source>
        <dbReference type="EMBL" id="MCA9386932.1"/>
    </source>
</evidence>
<protein>
    <recommendedName>
        <fullName evidence="6">Chaperonin GroEL</fullName>
        <ecNumber evidence="6">5.6.1.7</ecNumber>
    </recommendedName>
    <alternativeName>
        <fullName evidence="6">60 kDa chaperonin</fullName>
    </alternativeName>
    <alternativeName>
        <fullName evidence="6">Chaperonin-60</fullName>
        <shortName evidence="6">Cpn60</shortName>
    </alternativeName>
</protein>
<feature type="binding site" evidence="6">
    <location>
        <position position="50"/>
    </location>
    <ligand>
        <name>ATP</name>
        <dbReference type="ChEBI" id="CHEBI:30616"/>
    </ligand>
</feature>
<proteinExistence type="inferred from homology"/>
<evidence type="ECO:0000256" key="9">
    <source>
        <dbReference type="SAM" id="MobiDB-lite"/>
    </source>
</evidence>
<dbReference type="SUPFAM" id="SSF52029">
    <property type="entry name" value="GroEL apical domain-like"/>
    <property type="match status" value="1"/>
</dbReference>
<dbReference type="GO" id="GO:0005524">
    <property type="term" value="F:ATP binding"/>
    <property type="evidence" value="ECO:0007669"/>
    <property type="project" value="UniProtKB-UniRule"/>
</dbReference>
<dbReference type="InterPro" id="IPR027410">
    <property type="entry name" value="TCP-1-like_intermed_sf"/>
</dbReference>
<dbReference type="PROSITE" id="PS00296">
    <property type="entry name" value="CHAPERONINS_CPN60"/>
    <property type="match status" value="1"/>
</dbReference>
<dbReference type="PANTHER" id="PTHR45633">
    <property type="entry name" value="60 KDA HEAT SHOCK PROTEIN, MITOCHONDRIAL"/>
    <property type="match status" value="1"/>
</dbReference>
<dbReference type="GO" id="GO:0140662">
    <property type="term" value="F:ATP-dependent protein folding chaperone"/>
    <property type="evidence" value="ECO:0007669"/>
    <property type="project" value="InterPro"/>
</dbReference>
<dbReference type="FunFam" id="3.50.7.10:FF:000001">
    <property type="entry name" value="60 kDa chaperonin"/>
    <property type="match status" value="1"/>
</dbReference>